<reference evidence="1 2" key="1">
    <citation type="submission" date="2016-10" db="EMBL/GenBank/DDBJ databases">
        <title>The genome of Paramicrosporidium saccamoebae is the missing link in understanding Cryptomycota and Microsporidia evolution.</title>
        <authorList>
            <person name="Quandt C.A."/>
            <person name="Beaudet D."/>
            <person name="Corsaro D."/>
            <person name="Michel R."/>
            <person name="Corradi N."/>
            <person name="James T."/>
        </authorList>
    </citation>
    <scope>NUCLEOTIDE SEQUENCE [LARGE SCALE GENOMIC DNA]</scope>
    <source>
        <strain evidence="1 2">KSL3</strain>
    </source>
</reference>
<evidence type="ECO:0000313" key="1">
    <source>
        <dbReference type="EMBL" id="PJF18728.1"/>
    </source>
</evidence>
<gene>
    <name evidence="1" type="ORF">PSACC_01452</name>
</gene>
<proteinExistence type="predicted"/>
<evidence type="ECO:0000313" key="2">
    <source>
        <dbReference type="Proteomes" id="UP000240830"/>
    </source>
</evidence>
<keyword evidence="2" id="KW-1185">Reference proteome</keyword>
<name>A0A2H9TLT5_9FUNG</name>
<protein>
    <submittedName>
        <fullName evidence="1">Uncharacterized protein</fullName>
    </submittedName>
</protein>
<organism evidence="1 2">
    <name type="scientific">Paramicrosporidium saccamoebae</name>
    <dbReference type="NCBI Taxonomy" id="1246581"/>
    <lineage>
        <taxon>Eukaryota</taxon>
        <taxon>Fungi</taxon>
        <taxon>Fungi incertae sedis</taxon>
        <taxon>Cryptomycota</taxon>
        <taxon>Cryptomycota incertae sedis</taxon>
        <taxon>Paramicrosporidium</taxon>
    </lineage>
</organism>
<dbReference type="Proteomes" id="UP000240830">
    <property type="component" value="Unassembled WGS sequence"/>
</dbReference>
<sequence length="72" mass="8486">MLVVGPNNKPRFLDRFLGWRKGLVHQVNLARMNDLFSCKTKEVPLIRFQFQSFHIPEINANHINRIHPKCFG</sequence>
<dbReference type="AlphaFoldDB" id="A0A2H9TLT5"/>
<comment type="caution">
    <text evidence="1">The sequence shown here is derived from an EMBL/GenBank/DDBJ whole genome shotgun (WGS) entry which is preliminary data.</text>
</comment>
<accession>A0A2H9TLT5</accession>
<dbReference type="EMBL" id="MTSL01000105">
    <property type="protein sequence ID" value="PJF18728.1"/>
    <property type="molecule type" value="Genomic_DNA"/>
</dbReference>